<comment type="caution">
    <text evidence="3">The sequence shown here is derived from an EMBL/GenBank/DDBJ whole genome shotgun (WGS) entry which is preliminary data.</text>
</comment>
<dbReference type="EMBL" id="JAFCMP010000517">
    <property type="protein sequence ID" value="KAG5178195.1"/>
    <property type="molecule type" value="Genomic_DNA"/>
</dbReference>
<protein>
    <recommendedName>
        <fullName evidence="2">Rubisco accumulation factor 1 C-terminal domain-containing protein</fullName>
    </recommendedName>
</protein>
<evidence type="ECO:0000259" key="2">
    <source>
        <dbReference type="Pfam" id="PF18087"/>
    </source>
</evidence>
<evidence type="ECO:0000256" key="1">
    <source>
        <dbReference type="SAM" id="SignalP"/>
    </source>
</evidence>
<keyword evidence="4" id="KW-1185">Reference proteome</keyword>
<dbReference type="OrthoDB" id="194277at2759"/>
<dbReference type="Pfam" id="PF18087">
    <property type="entry name" value="RuBisCo_chap_C"/>
    <property type="match status" value="1"/>
</dbReference>
<dbReference type="Proteomes" id="UP000664859">
    <property type="component" value="Unassembled WGS sequence"/>
</dbReference>
<keyword evidence="1" id="KW-0732">Signal</keyword>
<sequence length="225" mass="24489">MIRLTFLFSLLYVDAALGFVPAPALRACRQARQATATCGSRSTQMVAQMEQTGLHGTGSRFLPIVQIGAREHYPRTVCIAGAYPGLTAEDIAAPTSGEPAEQGTWQYDFTDPEGPQMGTVALPGGDTVTDLIDPVIIVAASDSLGISLPQDATTEVLAVVDRAEVDFQEGKFFVWQAPDKSVIIRWFKQEPQGYQCLGRVVFVHVPFLDVMKKPSSGFEEEMDDF</sequence>
<evidence type="ECO:0000313" key="3">
    <source>
        <dbReference type="EMBL" id="KAG5178195.1"/>
    </source>
</evidence>
<accession>A0A836C9L5</accession>
<evidence type="ECO:0000313" key="4">
    <source>
        <dbReference type="Proteomes" id="UP000664859"/>
    </source>
</evidence>
<dbReference type="InterPro" id="IPR040858">
    <property type="entry name" value="Raf1_C"/>
</dbReference>
<feature type="chain" id="PRO_5032796410" description="Rubisco accumulation factor 1 C-terminal domain-containing protein" evidence="1">
    <location>
        <begin position="19"/>
        <end position="225"/>
    </location>
</feature>
<gene>
    <name evidence="3" type="ORF">JKP88DRAFT_225645</name>
</gene>
<organism evidence="3 4">
    <name type="scientific">Tribonema minus</name>
    <dbReference type="NCBI Taxonomy" id="303371"/>
    <lineage>
        <taxon>Eukaryota</taxon>
        <taxon>Sar</taxon>
        <taxon>Stramenopiles</taxon>
        <taxon>Ochrophyta</taxon>
        <taxon>PX clade</taxon>
        <taxon>Xanthophyceae</taxon>
        <taxon>Tribonematales</taxon>
        <taxon>Tribonemataceae</taxon>
        <taxon>Tribonema</taxon>
    </lineage>
</organism>
<feature type="domain" description="Rubisco accumulation factor 1 C-terminal" evidence="2">
    <location>
        <begin position="62"/>
        <end position="203"/>
    </location>
</feature>
<reference evidence="3" key="1">
    <citation type="submission" date="2021-02" db="EMBL/GenBank/DDBJ databases">
        <title>First Annotated Genome of the Yellow-green Alga Tribonema minus.</title>
        <authorList>
            <person name="Mahan K.M."/>
        </authorList>
    </citation>
    <scope>NUCLEOTIDE SEQUENCE</scope>
    <source>
        <strain evidence="3">UTEX B ZZ1240</strain>
    </source>
</reference>
<feature type="signal peptide" evidence="1">
    <location>
        <begin position="1"/>
        <end position="18"/>
    </location>
</feature>
<dbReference type="AlphaFoldDB" id="A0A836C9L5"/>
<proteinExistence type="predicted"/>
<name>A0A836C9L5_9STRA</name>